<organism evidence="2 3">
    <name type="scientific">Araneus ventricosus</name>
    <name type="common">Orbweaver spider</name>
    <name type="synonym">Epeira ventricosa</name>
    <dbReference type="NCBI Taxonomy" id="182803"/>
    <lineage>
        <taxon>Eukaryota</taxon>
        <taxon>Metazoa</taxon>
        <taxon>Ecdysozoa</taxon>
        <taxon>Arthropoda</taxon>
        <taxon>Chelicerata</taxon>
        <taxon>Arachnida</taxon>
        <taxon>Araneae</taxon>
        <taxon>Araneomorphae</taxon>
        <taxon>Entelegynae</taxon>
        <taxon>Araneoidea</taxon>
        <taxon>Araneidae</taxon>
        <taxon>Araneus</taxon>
    </lineage>
</organism>
<evidence type="ECO:0000313" key="2">
    <source>
        <dbReference type="EMBL" id="GBO06727.1"/>
    </source>
</evidence>
<comment type="caution">
    <text evidence="2">The sequence shown here is derived from an EMBL/GenBank/DDBJ whole genome shotgun (WGS) entry which is preliminary data.</text>
</comment>
<proteinExistence type="predicted"/>
<name>A0A4Y2U565_ARAVE</name>
<dbReference type="EMBL" id="BGPR01032965">
    <property type="protein sequence ID" value="GBO06711.1"/>
    <property type="molecule type" value="Genomic_DNA"/>
</dbReference>
<keyword evidence="3" id="KW-1185">Reference proteome</keyword>
<dbReference type="PANTHER" id="PTHR19446">
    <property type="entry name" value="REVERSE TRANSCRIPTASES"/>
    <property type="match status" value="1"/>
</dbReference>
<accession>A0A4Y2U565</accession>
<evidence type="ECO:0000313" key="3">
    <source>
        <dbReference type="Proteomes" id="UP000499080"/>
    </source>
</evidence>
<dbReference type="OrthoDB" id="9802488at2759"/>
<reference evidence="2 3" key="1">
    <citation type="journal article" date="2019" name="Sci. Rep.">
        <title>Orb-weaving spider Araneus ventricosus genome elucidates the spidroin gene catalogue.</title>
        <authorList>
            <person name="Kono N."/>
            <person name="Nakamura H."/>
            <person name="Ohtoshi R."/>
            <person name="Moran D.A.P."/>
            <person name="Shinohara A."/>
            <person name="Yoshida Y."/>
            <person name="Fujiwara M."/>
            <person name="Mori M."/>
            <person name="Tomita M."/>
            <person name="Arakawa K."/>
        </authorList>
    </citation>
    <scope>NUCLEOTIDE SEQUENCE [LARGE SCALE GENOMIC DNA]</scope>
</reference>
<evidence type="ECO:0008006" key="4">
    <source>
        <dbReference type="Google" id="ProtNLM"/>
    </source>
</evidence>
<dbReference type="AlphaFoldDB" id="A0A4Y2U565"/>
<evidence type="ECO:0000313" key="1">
    <source>
        <dbReference type="EMBL" id="GBO06711.1"/>
    </source>
</evidence>
<dbReference type="EMBL" id="BGPR01032977">
    <property type="protein sequence ID" value="GBO06727.1"/>
    <property type="molecule type" value="Genomic_DNA"/>
</dbReference>
<dbReference type="Proteomes" id="UP000499080">
    <property type="component" value="Unassembled WGS sequence"/>
</dbReference>
<sequence>MAFGKSKKVAEILVKPNDKSDAPMREKVEMLLEHFFPWSTSSLMDNYTPEPEDFQEFTEKEIGLVINNLKKGKSPGLDRLDYRIWTHIFGIYPKFLTAIFNLCFRFNYFPRSLRNAKVVFLQKYGKTSELCNAYRPVCLLPTIGKILERLFHLRFVKHLEELNIIHDNTTINLDLGRGKAVK</sequence>
<protein>
    <recommendedName>
        <fullName evidence="4">Reverse transcriptase domain-containing protein</fullName>
    </recommendedName>
</protein>
<gene>
    <name evidence="1" type="ORF">AVEN_126269_1</name>
    <name evidence="2" type="ORF">AVEN_240755_1</name>
</gene>